<dbReference type="AlphaFoldDB" id="A0AA39W1D4"/>
<evidence type="ECO:0000313" key="5">
    <source>
        <dbReference type="Proteomes" id="UP001168877"/>
    </source>
</evidence>
<evidence type="ECO:0000256" key="1">
    <source>
        <dbReference type="ARBA" id="ARBA00022729"/>
    </source>
</evidence>
<proteinExistence type="predicted"/>
<evidence type="ECO:0000313" key="4">
    <source>
        <dbReference type="EMBL" id="KAK0600100.1"/>
    </source>
</evidence>
<protein>
    <recommendedName>
        <fullName evidence="3">S-locus glycoprotein domain-containing protein</fullName>
    </recommendedName>
</protein>
<reference evidence="4" key="2">
    <citation type="submission" date="2023-06" db="EMBL/GenBank/DDBJ databases">
        <authorList>
            <person name="Swenson N.G."/>
            <person name="Wegrzyn J.L."/>
            <person name="Mcevoy S.L."/>
        </authorList>
    </citation>
    <scope>NUCLEOTIDE SEQUENCE</scope>
    <source>
        <strain evidence="4">NS2018</strain>
        <tissue evidence="4">Leaf</tissue>
    </source>
</reference>
<accession>A0AA39W1D4</accession>
<dbReference type="Pfam" id="PF00954">
    <property type="entry name" value="S_locus_glycop"/>
    <property type="match status" value="1"/>
</dbReference>
<dbReference type="InterPro" id="IPR000858">
    <property type="entry name" value="S_locus_glycoprot_dom"/>
</dbReference>
<gene>
    <name evidence="4" type="ORF">LWI29_011607</name>
</gene>
<organism evidence="4 5">
    <name type="scientific">Acer saccharum</name>
    <name type="common">Sugar maple</name>
    <dbReference type="NCBI Taxonomy" id="4024"/>
    <lineage>
        <taxon>Eukaryota</taxon>
        <taxon>Viridiplantae</taxon>
        <taxon>Streptophyta</taxon>
        <taxon>Embryophyta</taxon>
        <taxon>Tracheophyta</taxon>
        <taxon>Spermatophyta</taxon>
        <taxon>Magnoliopsida</taxon>
        <taxon>eudicotyledons</taxon>
        <taxon>Gunneridae</taxon>
        <taxon>Pentapetalae</taxon>
        <taxon>rosids</taxon>
        <taxon>malvids</taxon>
        <taxon>Sapindales</taxon>
        <taxon>Sapindaceae</taxon>
        <taxon>Hippocastanoideae</taxon>
        <taxon>Acereae</taxon>
        <taxon>Acer</taxon>
    </lineage>
</organism>
<dbReference type="GO" id="GO:0048544">
    <property type="term" value="P:recognition of pollen"/>
    <property type="evidence" value="ECO:0007669"/>
    <property type="project" value="InterPro"/>
</dbReference>
<keyword evidence="5" id="KW-1185">Reference proteome</keyword>
<sequence length="185" mass="21702">MWKGSNKFFRRGPWNGITYGGALESVHNSIFEVNFVNNEDELYYAFKMIDKSMFSMFVLNKTRSLLELLTWSQTTQNWNVYSYVPRDQCDSYGLCGVYGNCITTQFPICQCLEGFKPKSTGYRNWSQGCVRNKALNYSKLDGYQIYWVEIAGCYKFLGEQKYESRAMQGEMFREHFLYGILKLGY</sequence>
<feature type="domain" description="S-locus glycoprotein" evidence="3">
    <location>
        <begin position="9"/>
        <end position="119"/>
    </location>
</feature>
<dbReference type="PANTHER" id="PTHR32444:SF249">
    <property type="entry name" value="CURCULIN-LIKE (MANNOSE-BINDING) LECTIN FAMILY PROTEIN"/>
    <property type="match status" value="1"/>
</dbReference>
<evidence type="ECO:0000256" key="2">
    <source>
        <dbReference type="ARBA" id="ARBA00023157"/>
    </source>
</evidence>
<dbReference type="PANTHER" id="PTHR32444">
    <property type="entry name" value="BULB-TYPE LECTIN DOMAIN-CONTAINING PROTEIN"/>
    <property type="match status" value="1"/>
</dbReference>
<reference evidence="4" key="1">
    <citation type="journal article" date="2022" name="Plant J.">
        <title>Strategies of tolerance reflected in two North American maple genomes.</title>
        <authorList>
            <person name="McEvoy S.L."/>
            <person name="Sezen U.U."/>
            <person name="Trouern-Trend A."/>
            <person name="McMahon S.M."/>
            <person name="Schaberg P.G."/>
            <person name="Yang J."/>
            <person name="Wegrzyn J.L."/>
            <person name="Swenson N.G."/>
        </authorList>
    </citation>
    <scope>NUCLEOTIDE SEQUENCE</scope>
    <source>
        <strain evidence="4">NS2018</strain>
    </source>
</reference>
<evidence type="ECO:0000259" key="3">
    <source>
        <dbReference type="Pfam" id="PF00954"/>
    </source>
</evidence>
<comment type="caution">
    <text evidence="4">The sequence shown here is derived from an EMBL/GenBank/DDBJ whole genome shotgun (WGS) entry which is preliminary data.</text>
</comment>
<keyword evidence="2" id="KW-1015">Disulfide bond</keyword>
<dbReference type="Proteomes" id="UP001168877">
    <property type="component" value="Unassembled WGS sequence"/>
</dbReference>
<dbReference type="EMBL" id="JAUESC010000003">
    <property type="protein sequence ID" value="KAK0600100.1"/>
    <property type="molecule type" value="Genomic_DNA"/>
</dbReference>
<keyword evidence="1" id="KW-0732">Signal</keyword>
<name>A0AA39W1D4_ACESA</name>